<accession>A0ABS8CKP8</accession>
<protein>
    <submittedName>
        <fullName evidence="1">Uncharacterized protein</fullName>
    </submittedName>
</protein>
<reference evidence="1 2" key="1">
    <citation type="submission" date="2020-07" db="EMBL/GenBank/DDBJ databases">
        <title>Pseudogemmobacter sp. nov., isolated from poultry manure in Taiwan.</title>
        <authorList>
            <person name="Lin S.-Y."/>
            <person name="Tang Y.-S."/>
            <person name="Young C.-C."/>
        </authorList>
    </citation>
    <scope>NUCLEOTIDE SEQUENCE [LARGE SCALE GENOMIC DNA]</scope>
    <source>
        <strain evidence="1 2">CC-YST710</strain>
    </source>
</reference>
<keyword evidence="2" id="KW-1185">Reference proteome</keyword>
<comment type="caution">
    <text evidence="1">The sequence shown here is derived from an EMBL/GenBank/DDBJ whole genome shotgun (WGS) entry which is preliminary data.</text>
</comment>
<dbReference type="Proteomes" id="UP001198571">
    <property type="component" value="Unassembled WGS sequence"/>
</dbReference>
<sequence>MQNFSIAAVVQQGRLGYEALLLAASLRRSDPGFSGRLLLLEPQPGPFWPETDPRLPEGPLRARLLELGAEILPFENRVFGAAYPHGNKIEALAALPPGPFLFLDSDTLITGPLSQTGFDFTRPSASMRREGTWPQPELYGPGYTAIWKALYDRFGLDFAASLDPSWPDEYWQHYLYFNAGWFFGADAPAFGRVYLEYAASIYHDPPPELICQELLPWLDQITLPLVISAFGGGRPGPALAGLDGATSCHYRSLPLLYARESDAVVALLEEIALEKANRRLLRDWPQARQMIYLKRGVKARALFDRVALPKREKIIRNTLRRSGLWLR</sequence>
<evidence type="ECO:0000313" key="2">
    <source>
        <dbReference type="Proteomes" id="UP001198571"/>
    </source>
</evidence>
<gene>
    <name evidence="1" type="ORF">H0485_07955</name>
</gene>
<evidence type="ECO:0000313" key="1">
    <source>
        <dbReference type="EMBL" id="MCB5409931.1"/>
    </source>
</evidence>
<proteinExistence type="predicted"/>
<name>A0ABS8CKP8_9RHOB</name>
<dbReference type="EMBL" id="JACDXX010000006">
    <property type="protein sequence ID" value="MCB5409931.1"/>
    <property type="molecule type" value="Genomic_DNA"/>
</dbReference>
<organism evidence="1 2">
    <name type="scientific">Pseudogemmobacter faecipullorum</name>
    <dbReference type="NCBI Taxonomy" id="2755041"/>
    <lineage>
        <taxon>Bacteria</taxon>
        <taxon>Pseudomonadati</taxon>
        <taxon>Pseudomonadota</taxon>
        <taxon>Alphaproteobacteria</taxon>
        <taxon>Rhodobacterales</taxon>
        <taxon>Paracoccaceae</taxon>
        <taxon>Pseudogemmobacter</taxon>
    </lineage>
</organism>
<dbReference type="RefSeq" id="WP_226934840.1">
    <property type="nucleotide sequence ID" value="NZ_JACDXX010000006.1"/>
</dbReference>